<comment type="caution">
    <text evidence="1">The sequence shown here is derived from an EMBL/GenBank/DDBJ whole genome shotgun (WGS) entry which is preliminary data.</text>
</comment>
<accession>A0ACC5VY59</accession>
<dbReference type="Proteomes" id="UP001319846">
    <property type="component" value="Unassembled WGS sequence"/>
</dbReference>
<dbReference type="EMBL" id="JABYQT010000012">
    <property type="protein sequence ID" value="MBZ5488875.1"/>
    <property type="molecule type" value="Genomic_DNA"/>
</dbReference>
<reference evidence="1" key="1">
    <citation type="submission" date="2020-06" db="EMBL/GenBank/DDBJ databases">
        <title>Whole Genome Sequence of Halomonas aquamarina MB598.</title>
        <authorList>
            <person name="Pervaiz M."/>
            <person name="Fariq A."/>
            <person name="Yasmin A."/>
            <person name="Welch M."/>
        </authorList>
    </citation>
    <scope>NUCLEOTIDE SEQUENCE</scope>
    <source>
        <strain evidence="1">MB598</strain>
    </source>
</reference>
<evidence type="ECO:0000313" key="1">
    <source>
        <dbReference type="EMBL" id="MBZ5488875.1"/>
    </source>
</evidence>
<gene>
    <name evidence="1" type="ORF">HW452_15220</name>
</gene>
<protein>
    <submittedName>
        <fullName evidence="1">Response regulator transcription factor</fullName>
    </submittedName>
</protein>
<name>A0ACC5VY59_9GAMM</name>
<proteinExistence type="predicted"/>
<keyword evidence="2" id="KW-1185">Reference proteome</keyword>
<sequence length="232" mass="26390">MSDLLLVEDDTPLAELIAAYLGQHGYKVHTTARGDTACAHVRRLKPVLVILDIMLPGMDGLKVCQQLRHDYPGLPILMLTARDDTYDQVLGLEMGADDYIPKPCEPRLLLARIRTLLRRSVMPDTTPEDRIVIGQLHIDMSERLVHWQGREIDMSSAEFNVLVALARHAGEVQSRDQLLQQVRGIEFNGVDRTVDVAISKLRRRFEDVGNDPRRIKTVWGRGYLMSRTEWEA</sequence>
<evidence type="ECO:0000313" key="2">
    <source>
        <dbReference type="Proteomes" id="UP001319846"/>
    </source>
</evidence>
<organism evidence="1 2">
    <name type="scientific">Vreelandella aquamarina</name>
    <dbReference type="NCBI Taxonomy" id="77097"/>
    <lineage>
        <taxon>Bacteria</taxon>
        <taxon>Pseudomonadati</taxon>
        <taxon>Pseudomonadota</taxon>
        <taxon>Gammaproteobacteria</taxon>
        <taxon>Oceanospirillales</taxon>
        <taxon>Halomonadaceae</taxon>
        <taxon>Vreelandella</taxon>
    </lineage>
</organism>